<protein>
    <recommendedName>
        <fullName evidence="4">NAD(+) diphosphatase</fullName>
        <ecNumber evidence="4">3.6.1.22</ecNumber>
    </recommendedName>
</protein>
<evidence type="ECO:0000313" key="11">
    <source>
        <dbReference type="EMBL" id="RSX58073.1"/>
    </source>
</evidence>
<name>A0A430FVU6_9BIFI</name>
<dbReference type="OrthoDB" id="9791656at2"/>
<evidence type="ECO:0000256" key="4">
    <source>
        <dbReference type="ARBA" id="ARBA00012381"/>
    </source>
</evidence>
<keyword evidence="6" id="KW-0378">Hydrolase</keyword>
<dbReference type="GO" id="GO:0005829">
    <property type="term" value="C:cytosol"/>
    <property type="evidence" value="ECO:0007669"/>
    <property type="project" value="TreeGrafter"/>
</dbReference>
<feature type="domain" description="Nudix hydrolase" evidence="10">
    <location>
        <begin position="240"/>
        <end position="371"/>
    </location>
</feature>
<evidence type="ECO:0000256" key="7">
    <source>
        <dbReference type="ARBA" id="ARBA00022842"/>
    </source>
</evidence>
<evidence type="ECO:0000256" key="9">
    <source>
        <dbReference type="ARBA" id="ARBA00023679"/>
    </source>
</evidence>
<dbReference type="RefSeq" id="WP_125967719.1">
    <property type="nucleotide sequence ID" value="NZ_QXGK01000003.1"/>
</dbReference>
<evidence type="ECO:0000256" key="8">
    <source>
        <dbReference type="ARBA" id="ARBA00023027"/>
    </source>
</evidence>
<dbReference type="GO" id="GO:0006742">
    <property type="term" value="P:NADP+ catabolic process"/>
    <property type="evidence" value="ECO:0007669"/>
    <property type="project" value="TreeGrafter"/>
</dbReference>
<dbReference type="Pfam" id="PF09297">
    <property type="entry name" value="Zn_ribbon_NUD"/>
    <property type="match status" value="1"/>
</dbReference>
<dbReference type="InterPro" id="IPR000086">
    <property type="entry name" value="NUDIX_hydrolase_dom"/>
</dbReference>
<evidence type="ECO:0000259" key="10">
    <source>
        <dbReference type="PROSITE" id="PS51462"/>
    </source>
</evidence>
<dbReference type="InterPro" id="IPR015376">
    <property type="entry name" value="Znr_NADH_PPase"/>
</dbReference>
<dbReference type="InterPro" id="IPR020084">
    <property type="entry name" value="NUDIX_hydrolase_CS"/>
</dbReference>
<evidence type="ECO:0000256" key="6">
    <source>
        <dbReference type="ARBA" id="ARBA00022801"/>
    </source>
</evidence>
<evidence type="ECO:0000313" key="12">
    <source>
        <dbReference type="Proteomes" id="UP000287470"/>
    </source>
</evidence>
<sequence>MFSPLALTQALPFLPLAQGDIDYRSDLRSQDGIIARLLADPSTTVMLVRGGRIAVPKGQGVLAERETARMRLATLPGAYLADELAAHPQAVAMMLGAYGADAGSGDGHGAHVIAIDLTRVSERPTDADEQAALAVVPDAAGNGADDAFDERAGRPAAPPVPARPSILEQAIRRFDWVDLRGFAPHASAREAGQATTAVPLSIWHNRKRFCPTCGAPVETAMAGWAQRCTNDEDGRRLLFPRVEPAVISAIVDRDDRLLLQHNAAWSDPRLYSVSAGFVEAGENLEHAVRREAREETGLTIGEVRYLGSQPWPFPASLMMAFKALALDTDIRVDGEETMHAKWVTRDEYTAELVSGRMVAPGKATIARYMIEEWYGREI</sequence>
<keyword evidence="7" id="KW-0460">Magnesium</keyword>
<dbReference type="GO" id="GO:0046872">
    <property type="term" value="F:metal ion binding"/>
    <property type="evidence" value="ECO:0007669"/>
    <property type="project" value="UniProtKB-KW"/>
</dbReference>
<dbReference type="Proteomes" id="UP000287470">
    <property type="component" value="Unassembled WGS sequence"/>
</dbReference>
<dbReference type="GO" id="GO:0035529">
    <property type="term" value="F:NADH pyrophosphatase activity"/>
    <property type="evidence" value="ECO:0007669"/>
    <property type="project" value="TreeGrafter"/>
</dbReference>
<reference evidence="11 12" key="1">
    <citation type="submission" date="2018-09" db="EMBL/GenBank/DDBJ databases">
        <title>Characterization of the phylogenetic diversity of five novel species belonging to the genus Bifidobacterium.</title>
        <authorList>
            <person name="Lugli G.A."/>
            <person name="Duranti S."/>
            <person name="Milani C."/>
        </authorList>
    </citation>
    <scope>NUCLEOTIDE SEQUENCE [LARGE SCALE GENOMIC DNA]</scope>
    <source>
        <strain evidence="11 12">2033B</strain>
    </source>
</reference>
<accession>A0A430FVU6</accession>
<dbReference type="EMBL" id="QXGK01000003">
    <property type="protein sequence ID" value="RSX58073.1"/>
    <property type="molecule type" value="Genomic_DNA"/>
</dbReference>
<dbReference type="InterPro" id="IPR015797">
    <property type="entry name" value="NUDIX_hydrolase-like_dom_sf"/>
</dbReference>
<evidence type="ECO:0000256" key="2">
    <source>
        <dbReference type="ARBA" id="ARBA00001947"/>
    </source>
</evidence>
<dbReference type="EC" id="3.6.1.22" evidence="4"/>
<comment type="cofactor">
    <cofactor evidence="1">
        <name>Mg(2+)</name>
        <dbReference type="ChEBI" id="CHEBI:18420"/>
    </cofactor>
</comment>
<gene>
    <name evidence="11" type="ORF">D2E24_0433</name>
</gene>
<proteinExistence type="inferred from homology"/>
<dbReference type="AlphaFoldDB" id="A0A430FVU6"/>
<dbReference type="GO" id="GO:0019677">
    <property type="term" value="P:NAD+ catabolic process"/>
    <property type="evidence" value="ECO:0007669"/>
    <property type="project" value="TreeGrafter"/>
</dbReference>
<dbReference type="CDD" id="cd03429">
    <property type="entry name" value="NUDIX_NADH_pyrophosphatase_Nudt13"/>
    <property type="match status" value="1"/>
</dbReference>
<keyword evidence="12" id="KW-1185">Reference proteome</keyword>
<dbReference type="Pfam" id="PF00293">
    <property type="entry name" value="NUDIX"/>
    <property type="match status" value="1"/>
</dbReference>
<comment type="cofactor">
    <cofactor evidence="2">
        <name>Zn(2+)</name>
        <dbReference type="ChEBI" id="CHEBI:29105"/>
    </cofactor>
</comment>
<dbReference type="SUPFAM" id="SSF55811">
    <property type="entry name" value="Nudix"/>
    <property type="match status" value="1"/>
</dbReference>
<dbReference type="InterPro" id="IPR049734">
    <property type="entry name" value="NudC-like_C"/>
</dbReference>
<comment type="catalytic activity">
    <reaction evidence="9">
        <text>a 5'-end NAD(+)-phospho-ribonucleoside in mRNA + H2O = a 5'-end phospho-adenosine-phospho-ribonucleoside in mRNA + beta-nicotinamide D-ribonucleotide + 2 H(+)</text>
        <dbReference type="Rhea" id="RHEA:60876"/>
        <dbReference type="Rhea" id="RHEA-COMP:15698"/>
        <dbReference type="Rhea" id="RHEA-COMP:15719"/>
        <dbReference type="ChEBI" id="CHEBI:14649"/>
        <dbReference type="ChEBI" id="CHEBI:15377"/>
        <dbReference type="ChEBI" id="CHEBI:15378"/>
        <dbReference type="ChEBI" id="CHEBI:144029"/>
        <dbReference type="ChEBI" id="CHEBI:144051"/>
    </reaction>
    <physiologicalReaction direction="left-to-right" evidence="9">
        <dbReference type="Rhea" id="RHEA:60877"/>
    </physiologicalReaction>
</comment>
<dbReference type="InterPro" id="IPR050241">
    <property type="entry name" value="NAD-cap_RNA_hydrolase_NudC"/>
</dbReference>
<dbReference type="PANTHER" id="PTHR42904">
    <property type="entry name" value="NUDIX HYDROLASE, NUDC SUBFAMILY"/>
    <property type="match status" value="1"/>
</dbReference>
<evidence type="ECO:0000256" key="3">
    <source>
        <dbReference type="ARBA" id="ARBA00009595"/>
    </source>
</evidence>
<evidence type="ECO:0000256" key="1">
    <source>
        <dbReference type="ARBA" id="ARBA00001946"/>
    </source>
</evidence>
<comment type="similarity">
    <text evidence="3">Belongs to the Nudix hydrolase family. NudC subfamily.</text>
</comment>
<keyword evidence="8" id="KW-0520">NAD</keyword>
<dbReference type="PANTHER" id="PTHR42904:SF6">
    <property type="entry name" value="NAD-CAPPED RNA HYDROLASE NUDT12"/>
    <property type="match status" value="1"/>
</dbReference>
<dbReference type="PROSITE" id="PS00893">
    <property type="entry name" value="NUDIX_BOX"/>
    <property type="match status" value="1"/>
</dbReference>
<organism evidence="11 12">
    <name type="scientific">Bifidobacterium samirii</name>
    <dbReference type="NCBI Taxonomy" id="2306974"/>
    <lineage>
        <taxon>Bacteria</taxon>
        <taxon>Bacillati</taxon>
        <taxon>Actinomycetota</taxon>
        <taxon>Actinomycetes</taxon>
        <taxon>Bifidobacteriales</taxon>
        <taxon>Bifidobacteriaceae</taxon>
        <taxon>Bifidobacterium</taxon>
    </lineage>
</organism>
<dbReference type="Gene3D" id="3.90.79.10">
    <property type="entry name" value="Nucleoside Triphosphate Pyrophosphohydrolase"/>
    <property type="match status" value="1"/>
</dbReference>
<comment type="caution">
    <text evidence="11">The sequence shown here is derived from an EMBL/GenBank/DDBJ whole genome shotgun (WGS) entry which is preliminary data.</text>
</comment>
<dbReference type="NCBIfam" id="NF001299">
    <property type="entry name" value="PRK00241.1"/>
    <property type="match status" value="1"/>
</dbReference>
<evidence type="ECO:0000256" key="5">
    <source>
        <dbReference type="ARBA" id="ARBA00022723"/>
    </source>
</evidence>
<keyword evidence="5" id="KW-0479">Metal-binding</keyword>
<dbReference type="Gene3D" id="3.90.79.20">
    <property type="match status" value="1"/>
</dbReference>
<dbReference type="PROSITE" id="PS51462">
    <property type="entry name" value="NUDIX"/>
    <property type="match status" value="1"/>
</dbReference>